<keyword evidence="3" id="KW-1185">Reference proteome</keyword>
<keyword evidence="2" id="KW-0371">Homeobox</keyword>
<dbReference type="InterPro" id="IPR050848">
    <property type="entry name" value="Homeobox_TF"/>
</dbReference>
<gene>
    <name evidence="2" type="ORF">mc_150</name>
</gene>
<dbReference type="SUPFAM" id="SSF46689">
    <property type="entry name" value="Homeodomain-like"/>
    <property type="match status" value="1"/>
</dbReference>
<sequence>MNKIIIIYCNHFDSFEESVVQILSNLQCQRKNGVKMTKVKKFRRSRLFTTTQLQILEETYKGNKYISLNEKIGLSKNFGVTVKQISIWFANRRAYDARKN</sequence>
<dbReference type="InterPro" id="IPR009057">
    <property type="entry name" value="Homeodomain-like_sf"/>
</dbReference>
<dbReference type="PANTHER" id="PTHR24333:SF5">
    <property type="entry name" value="VENT HOMEOBOX"/>
    <property type="match status" value="1"/>
</dbReference>
<dbReference type="PANTHER" id="PTHR24333">
    <property type="entry name" value="HOMEO BOX HB9 LIKE A-RELATED"/>
    <property type="match status" value="1"/>
</dbReference>
<evidence type="ECO:0000259" key="1">
    <source>
        <dbReference type="PROSITE" id="PS50071"/>
    </source>
</evidence>
<dbReference type="PROSITE" id="PS50071">
    <property type="entry name" value="HOMEOBOX_2"/>
    <property type="match status" value="1"/>
</dbReference>
<proteinExistence type="predicted"/>
<dbReference type="InterPro" id="IPR001356">
    <property type="entry name" value="HD"/>
</dbReference>
<dbReference type="SMART" id="SM00389">
    <property type="entry name" value="HOX"/>
    <property type="match status" value="1"/>
</dbReference>
<dbReference type="Pfam" id="PF00046">
    <property type="entry name" value="Homeodomain"/>
    <property type="match status" value="1"/>
</dbReference>
<accession>A0A2P1EKX2</accession>
<organism evidence="2 3">
    <name type="scientific">Moumouvirus australiensis</name>
    <dbReference type="NCBI Taxonomy" id="2109587"/>
    <lineage>
        <taxon>Viruses</taxon>
        <taxon>Varidnaviria</taxon>
        <taxon>Bamfordvirae</taxon>
        <taxon>Nucleocytoviricota</taxon>
        <taxon>Megaviricetes</taxon>
        <taxon>Imitervirales</taxon>
        <taxon>Mimiviridae</taxon>
        <taxon>Megamimivirinae</taxon>
        <taxon>Moumouvirus</taxon>
        <taxon>Moumouvirus australiense</taxon>
    </lineage>
</organism>
<reference evidence="3" key="1">
    <citation type="submission" date="2018-01" db="EMBL/GenBank/DDBJ databases">
        <title>Testimony of 'menage a trois' revealed by the proteome of Megavirus virophage.</title>
        <authorList>
            <person name="Jeudy S."/>
            <person name="Bertaux L."/>
            <person name="Alempic J.-M."/>
            <person name="Lartigue A."/>
            <person name="Legendre M."/>
            <person name="Philippe N."/>
            <person name="Beucher L."/>
            <person name="Biondi E."/>
            <person name="Juul S."/>
            <person name="Turner D."/>
            <person name="Coute Y."/>
            <person name="Claverie J.-M."/>
            <person name="Abergel C."/>
        </authorList>
    </citation>
    <scope>NUCLEOTIDE SEQUENCE [LARGE SCALE GENOMIC DNA]</scope>
</reference>
<dbReference type="EMBL" id="MG807320">
    <property type="protein sequence ID" value="AVL94536.1"/>
    <property type="molecule type" value="Genomic_DNA"/>
</dbReference>
<evidence type="ECO:0000313" key="2">
    <source>
        <dbReference type="EMBL" id="AVL94536.1"/>
    </source>
</evidence>
<dbReference type="Proteomes" id="UP000289600">
    <property type="component" value="Segment"/>
</dbReference>
<dbReference type="Gene3D" id="1.10.10.60">
    <property type="entry name" value="Homeodomain-like"/>
    <property type="match status" value="1"/>
</dbReference>
<name>A0A2P1EKX2_9VIRU</name>
<protein>
    <submittedName>
        <fullName evidence="2">Homeodomain-containing protein</fullName>
    </submittedName>
</protein>
<dbReference type="CDD" id="cd00086">
    <property type="entry name" value="homeodomain"/>
    <property type="match status" value="1"/>
</dbReference>
<feature type="domain" description="Homeobox" evidence="1">
    <location>
        <begin position="39"/>
        <end position="99"/>
    </location>
</feature>
<keyword evidence="2" id="KW-0238">DNA-binding</keyword>
<evidence type="ECO:0000313" key="3">
    <source>
        <dbReference type="Proteomes" id="UP000289600"/>
    </source>
</evidence>
<dbReference type="GO" id="GO:0003677">
    <property type="term" value="F:DNA binding"/>
    <property type="evidence" value="ECO:0007669"/>
    <property type="project" value="UniProtKB-KW"/>
</dbReference>